<keyword evidence="3" id="KW-0645">Protease</keyword>
<dbReference type="PANTHER" id="PTHR30023:SF0">
    <property type="entry name" value="PENICILLIN-SENSITIVE CARBOXYPEPTIDASE A"/>
    <property type="match status" value="1"/>
</dbReference>
<dbReference type="Gene3D" id="3.40.710.10">
    <property type="entry name" value="DD-peptidase/beta-lactamase superfamily"/>
    <property type="match status" value="2"/>
</dbReference>
<organism evidence="3 4">
    <name type="scientific">Corynebacterium tuscaniense</name>
    <dbReference type="NCBI Taxonomy" id="302449"/>
    <lineage>
        <taxon>Bacteria</taxon>
        <taxon>Bacillati</taxon>
        <taxon>Actinomycetota</taxon>
        <taxon>Actinomycetes</taxon>
        <taxon>Mycobacteriales</taxon>
        <taxon>Corynebacteriaceae</taxon>
        <taxon>Corynebacterium</taxon>
    </lineage>
</organism>
<keyword evidence="3" id="KW-0121">Carboxypeptidase</keyword>
<evidence type="ECO:0000256" key="2">
    <source>
        <dbReference type="ARBA" id="ARBA00022801"/>
    </source>
</evidence>
<reference evidence="3 4" key="1">
    <citation type="submission" date="2017-09" db="EMBL/GenBank/DDBJ databases">
        <title>Bacterial strain isolated from the female urinary microbiota.</title>
        <authorList>
            <person name="Thomas-White K."/>
            <person name="Kumar N."/>
            <person name="Forster S."/>
            <person name="Putonti C."/>
            <person name="Lawley T."/>
            <person name="Wolfe A.J."/>
        </authorList>
    </citation>
    <scope>NUCLEOTIDE SEQUENCE [LARGE SCALE GENOMIC DNA]</scope>
    <source>
        <strain evidence="3 4">UMB0792</strain>
    </source>
</reference>
<dbReference type="Pfam" id="PF02113">
    <property type="entry name" value="Peptidase_S13"/>
    <property type="match status" value="2"/>
</dbReference>
<dbReference type="GO" id="GO:0000270">
    <property type="term" value="P:peptidoglycan metabolic process"/>
    <property type="evidence" value="ECO:0007669"/>
    <property type="project" value="TreeGrafter"/>
</dbReference>
<sequence>MSEKKKRWPWVVGAVALVAVAGVAGTGVWAQHEIGELTHGPGYSMVSPGRLPVEPASAAPIDQERLKSTLAAQAANPELGTLHVRVSNGTTGATIFEQNAEDPLRPASATKMLTAAAALYTLEQDATITTRVVRQGDAVTIKAAGDVWLSPKSIDALAEQIGSADAVFVDTSVWPEDSFLPGWDAEDVDAGFIAPMEPVMIHGGRIGETTGDVPRTHTPALDVARALANKVGAQTVGIGPAPAEGDVVASVESPPLSERLREMMKESDNVMAEAIGREVARGRGGSAPSATLGILREHGFDVTGVTLEDSSGLSRFDLIPPRLLDDIMLRATTTDELRDLLPTLAVAGGDGTLYDRYVDLPGKGWVRAKTGTLTGTSALVGTVTSKVGNVYTFAMISNDSDILKARKRLDQFASTLREF</sequence>
<dbReference type="PANTHER" id="PTHR30023">
    <property type="entry name" value="D-ALANYL-D-ALANINE CARBOXYPEPTIDASE"/>
    <property type="match status" value="1"/>
</dbReference>
<dbReference type="GO" id="GO:0006508">
    <property type="term" value="P:proteolysis"/>
    <property type="evidence" value="ECO:0007669"/>
    <property type="project" value="InterPro"/>
</dbReference>
<proteinExistence type="inferred from homology"/>
<dbReference type="RefSeq" id="WP_102723553.1">
    <property type="nucleotide sequence ID" value="NZ_PNHG01000003.1"/>
</dbReference>
<dbReference type="SUPFAM" id="SSF56601">
    <property type="entry name" value="beta-lactamase/transpeptidase-like"/>
    <property type="match status" value="1"/>
</dbReference>
<name>A0A2N6T6Q5_9CORY</name>
<gene>
    <name evidence="3" type="primary">dacB</name>
    <name evidence="3" type="ORF">CJ203_02990</name>
</gene>
<dbReference type="GO" id="GO:0004185">
    <property type="term" value="F:serine-type carboxypeptidase activity"/>
    <property type="evidence" value="ECO:0007669"/>
    <property type="project" value="InterPro"/>
</dbReference>
<dbReference type="AlphaFoldDB" id="A0A2N6T6Q5"/>
<evidence type="ECO:0000313" key="4">
    <source>
        <dbReference type="Proteomes" id="UP000235836"/>
    </source>
</evidence>
<comment type="caution">
    <text evidence="3">The sequence shown here is derived from an EMBL/GenBank/DDBJ whole genome shotgun (WGS) entry which is preliminary data.</text>
</comment>
<evidence type="ECO:0000313" key="3">
    <source>
        <dbReference type="EMBL" id="PMC64995.1"/>
    </source>
</evidence>
<keyword evidence="2" id="KW-0378">Hydrolase</keyword>
<dbReference type="InterPro" id="IPR000667">
    <property type="entry name" value="Peptidase_S13"/>
</dbReference>
<dbReference type="PRINTS" id="PR00922">
    <property type="entry name" value="DADACBPTASE3"/>
</dbReference>
<dbReference type="InterPro" id="IPR012338">
    <property type="entry name" value="Beta-lactam/transpept-like"/>
</dbReference>
<keyword evidence="4" id="KW-1185">Reference proteome</keyword>
<evidence type="ECO:0000256" key="1">
    <source>
        <dbReference type="ARBA" id="ARBA00006096"/>
    </source>
</evidence>
<dbReference type="NCBIfam" id="TIGR00666">
    <property type="entry name" value="PBP4"/>
    <property type="match status" value="1"/>
</dbReference>
<dbReference type="EMBL" id="PNHG01000003">
    <property type="protein sequence ID" value="PMC64995.1"/>
    <property type="molecule type" value="Genomic_DNA"/>
</dbReference>
<accession>A0A2N6T6Q5</accession>
<protein>
    <submittedName>
        <fullName evidence="3">D-alanyl-D-alanine carboxypeptidase/D-alanyl-D-alanine-endopeptidase</fullName>
    </submittedName>
</protein>
<comment type="similarity">
    <text evidence="1">Belongs to the peptidase S13 family.</text>
</comment>
<dbReference type="Proteomes" id="UP000235836">
    <property type="component" value="Unassembled WGS sequence"/>
</dbReference>